<evidence type="ECO:0000313" key="5">
    <source>
        <dbReference type="Proteomes" id="UP000316292"/>
    </source>
</evidence>
<dbReference type="EMBL" id="VBOR01000046">
    <property type="protein sequence ID" value="TMQ49980.1"/>
    <property type="molecule type" value="Genomic_DNA"/>
</dbReference>
<proteinExistence type="predicted"/>
<keyword evidence="2" id="KW-0812">Transmembrane</keyword>
<keyword evidence="2" id="KW-0472">Membrane</keyword>
<comment type="caution">
    <text evidence="4">The sequence shown here is derived from an EMBL/GenBank/DDBJ whole genome shotgun (WGS) entry which is preliminary data.</text>
</comment>
<evidence type="ECO:0000313" key="4">
    <source>
        <dbReference type="EMBL" id="TMQ49980.1"/>
    </source>
</evidence>
<dbReference type="Gene3D" id="1.10.10.1320">
    <property type="entry name" value="Anti-sigma factor, zinc-finger domain"/>
    <property type="match status" value="1"/>
</dbReference>
<protein>
    <recommendedName>
        <fullName evidence="3">Putative zinc-finger domain-containing protein</fullName>
    </recommendedName>
</protein>
<dbReference type="InterPro" id="IPR041916">
    <property type="entry name" value="Anti_sigma_zinc_sf"/>
</dbReference>
<accession>A0A538SF44</accession>
<evidence type="ECO:0000259" key="3">
    <source>
        <dbReference type="Pfam" id="PF13490"/>
    </source>
</evidence>
<feature type="transmembrane region" description="Helical" evidence="2">
    <location>
        <begin position="97"/>
        <end position="118"/>
    </location>
</feature>
<sequence length="234" mass="25556">MNCRSAESLFSSYVEDEISQEERRNLESHLMGCRRCSLAMREVRATMTMLTRIPEVEVQPGAHFDEDVYARIRSGEGLRPTAVEWIRELFVPVRLRPVFMAGAGVCAVAIAFLVTPFGQNILRPAAVAPTIVAHTQGPARGPAVQEALPGTAISSTTTPAPRQAPRERTTSVIAAASRQKPAGSDSIGDGRIERQRYDDQIINDTFYLERGSQGQNPAIVPVSESQGDGVYVIF</sequence>
<feature type="region of interest" description="Disordered" evidence="1">
    <location>
        <begin position="152"/>
        <end position="195"/>
    </location>
</feature>
<organism evidence="4 5">
    <name type="scientific">Eiseniibacteriota bacterium</name>
    <dbReference type="NCBI Taxonomy" id="2212470"/>
    <lineage>
        <taxon>Bacteria</taxon>
        <taxon>Candidatus Eiseniibacteriota</taxon>
    </lineage>
</organism>
<gene>
    <name evidence="4" type="ORF">E6K71_03560</name>
</gene>
<dbReference type="AlphaFoldDB" id="A0A538SF44"/>
<evidence type="ECO:0000256" key="2">
    <source>
        <dbReference type="SAM" id="Phobius"/>
    </source>
</evidence>
<name>A0A538SF44_UNCEI</name>
<keyword evidence="2" id="KW-1133">Transmembrane helix</keyword>
<dbReference type="InterPro" id="IPR027383">
    <property type="entry name" value="Znf_put"/>
</dbReference>
<dbReference type="Pfam" id="PF13490">
    <property type="entry name" value="zf-HC2"/>
    <property type="match status" value="1"/>
</dbReference>
<feature type="domain" description="Putative zinc-finger" evidence="3">
    <location>
        <begin position="3"/>
        <end position="36"/>
    </location>
</feature>
<reference evidence="4 5" key="1">
    <citation type="journal article" date="2019" name="Nat. Microbiol.">
        <title>Mediterranean grassland soil C-N compound turnover is dependent on rainfall and depth, and is mediated by genomically divergent microorganisms.</title>
        <authorList>
            <person name="Diamond S."/>
            <person name="Andeer P.F."/>
            <person name="Li Z."/>
            <person name="Crits-Christoph A."/>
            <person name="Burstein D."/>
            <person name="Anantharaman K."/>
            <person name="Lane K.R."/>
            <person name="Thomas B.C."/>
            <person name="Pan C."/>
            <person name="Northen T.R."/>
            <person name="Banfield J.F."/>
        </authorList>
    </citation>
    <scope>NUCLEOTIDE SEQUENCE [LARGE SCALE GENOMIC DNA]</scope>
    <source>
        <strain evidence="4">WS_1</strain>
    </source>
</reference>
<evidence type="ECO:0000256" key="1">
    <source>
        <dbReference type="SAM" id="MobiDB-lite"/>
    </source>
</evidence>
<dbReference type="Proteomes" id="UP000316292">
    <property type="component" value="Unassembled WGS sequence"/>
</dbReference>